<evidence type="ECO:0000256" key="2">
    <source>
        <dbReference type="ARBA" id="ARBA00007019"/>
    </source>
</evidence>
<comment type="catalytic activity">
    <reaction evidence="13">
        <text>K(+)(in) + H(+)(in) = K(+)(out) + H(+)(out)</text>
        <dbReference type="Rhea" id="RHEA:28490"/>
        <dbReference type="ChEBI" id="CHEBI:15378"/>
        <dbReference type="ChEBI" id="CHEBI:29103"/>
    </reaction>
</comment>
<organism evidence="16 17">
    <name type="scientific">Tardiphaga robiniae</name>
    <dbReference type="NCBI Taxonomy" id="943830"/>
    <lineage>
        <taxon>Bacteria</taxon>
        <taxon>Pseudomonadati</taxon>
        <taxon>Pseudomonadota</taxon>
        <taxon>Alphaproteobacteria</taxon>
        <taxon>Hyphomicrobiales</taxon>
        <taxon>Nitrobacteraceae</taxon>
        <taxon>Tardiphaga</taxon>
    </lineage>
</organism>
<dbReference type="EMBL" id="LVYV01000003">
    <property type="protein sequence ID" value="KZD24457.1"/>
    <property type="molecule type" value="Genomic_DNA"/>
</dbReference>
<evidence type="ECO:0000256" key="9">
    <source>
        <dbReference type="ARBA" id="ARBA00022958"/>
    </source>
</evidence>
<dbReference type="InterPro" id="IPR003855">
    <property type="entry name" value="K+_transporter"/>
</dbReference>
<dbReference type="Proteomes" id="UP000076574">
    <property type="component" value="Unassembled WGS sequence"/>
</dbReference>
<dbReference type="GO" id="GO:0005886">
    <property type="term" value="C:plasma membrane"/>
    <property type="evidence" value="ECO:0007669"/>
    <property type="project" value="UniProtKB-SubCell"/>
</dbReference>
<evidence type="ECO:0000256" key="10">
    <source>
        <dbReference type="ARBA" id="ARBA00022989"/>
    </source>
</evidence>
<dbReference type="Pfam" id="PF02705">
    <property type="entry name" value="K_trans"/>
    <property type="match status" value="1"/>
</dbReference>
<evidence type="ECO:0000256" key="3">
    <source>
        <dbReference type="ARBA" id="ARBA00022448"/>
    </source>
</evidence>
<dbReference type="HAMAP" id="MF_01522">
    <property type="entry name" value="Kup"/>
    <property type="match status" value="1"/>
</dbReference>
<protein>
    <recommendedName>
        <fullName evidence="13">Probable potassium transport system protein Kup</fullName>
    </recommendedName>
</protein>
<evidence type="ECO:0000259" key="14">
    <source>
        <dbReference type="Pfam" id="PF02705"/>
    </source>
</evidence>
<name>A0A164A9G7_9BRAD</name>
<proteinExistence type="inferred from homology"/>
<feature type="transmembrane region" description="Helical" evidence="13">
    <location>
        <begin position="435"/>
        <end position="454"/>
    </location>
</feature>
<feature type="transmembrane region" description="Helical" evidence="13">
    <location>
        <begin position="58"/>
        <end position="78"/>
    </location>
</feature>
<evidence type="ECO:0000256" key="13">
    <source>
        <dbReference type="HAMAP-Rule" id="MF_01522"/>
    </source>
</evidence>
<dbReference type="PANTHER" id="PTHR30540:SF79">
    <property type="entry name" value="LOW AFFINITY POTASSIUM TRANSPORT SYSTEM PROTEIN KUP"/>
    <property type="match status" value="1"/>
</dbReference>
<dbReference type="AlphaFoldDB" id="A0A164A9G7"/>
<feature type="transmembrane region" description="Helical" evidence="13">
    <location>
        <begin position="149"/>
        <end position="167"/>
    </location>
</feature>
<keyword evidence="17" id="KW-1185">Reference proteome</keyword>
<feature type="transmembrane region" description="Helical" evidence="13">
    <location>
        <begin position="298"/>
        <end position="323"/>
    </location>
</feature>
<dbReference type="Pfam" id="PF22776">
    <property type="entry name" value="K_trans_C"/>
    <property type="match status" value="1"/>
</dbReference>
<keyword evidence="11 13" id="KW-0406">Ion transport</keyword>
<feature type="transmembrane region" description="Helical" evidence="13">
    <location>
        <begin position="110"/>
        <end position="129"/>
    </location>
</feature>
<feature type="transmembrane region" description="Helical" evidence="13">
    <location>
        <begin position="344"/>
        <end position="369"/>
    </location>
</feature>
<evidence type="ECO:0000313" key="17">
    <source>
        <dbReference type="Proteomes" id="UP000076574"/>
    </source>
</evidence>
<comment type="subcellular location">
    <subcellularLocation>
        <location evidence="13">Cell membrane</location>
        <topology evidence="13">Multi-pass membrane protein</topology>
    </subcellularLocation>
    <subcellularLocation>
        <location evidence="1">Membrane</location>
        <topology evidence="1">Multi-pass membrane protein</topology>
    </subcellularLocation>
</comment>
<evidence type="ECO:0000256" key="1">
    <source>
        <dbReference type="ARBA" id="ARBA00004141"/>
    </source>
</evidence>
<dbReference type="InterPro" id="IPR053951">
    <property type="entry name" value="K_trans_N"/>
</dbReference>
<keyword evidence="3 13" id="KW-0813">Transport</keyword>
<feature type="transmembrane region" description="Helical" evidence="13">
    <location>
        <begin position="405"/>
        <end position="423"/>
    </location>
</feature>
<accession>A0A164A9G7</accession>
<keyword evidence="6 13" id="KW-0633">Potassium transport</keyword>
<reference evidence="16 17" key="1">
    <citation type="submission" date="2016-03" db="EMBL/GenBank/DDBJ databases">
        <title>Microsymbionts genomes from the relict species Vavilovia formosa (Stev.) Fed.</title>
        <authorList>
            <person name="Kopat V."/>
            <person name="Chirak E."/>
            <person name="Kimeklis A."/>
            <person name="Andronov E."/>
        </authorList>
    </citation>
    <scope>NUCLEOTIDE SEQUENCE [LARGE SCALE GENOMIC DNA]</scope>
    <source>
        <strain evidence="16 17">Vaf07</strain>
    </source>
</reference>
<feature type="domain" description="K+ potassium transporter integral membrane" evidence="14">
    <location>
        <begin position="20"/>
        <end position="473"/>
    </location>
</feature>
<gene>
    <name evidence="16" type="primary">trkD</name>
    <name evidence="13" type="synonym">kup</name>
    <name evidence="16" type="ORF">A4A58_21505</name>
</gene>
<dbReference type="GO" id="GO:0015079">
    <property type="term" value="F:potassium ion transmembrane transporter activity"/>
    <property type="evidence" value="ECO:0007669"/>
    <property type="project" value="UniProtKB-UniRule"/>
</dbReference>
<dbReference type="RefSeq" id="WP_068730769.1">
    <property type="nucleotide sequence ID" value="NZ_LVYV01000003.1"/>
</dbReference>
<feature type="transmembrane region" description="Helical" evidence="13">
    <location>
        <begin position="375"/>
        <end position="398"/>
    </location>
</feature>
<comment type="function">
    <text evidence="13">Transport of potassium into the cell. Likely operates as a K(+):H(+) symporter.</text>
</comment>
<evidence type="ECO:0000256" key="4">
    <source>
        <dbReference type="ARBA" id="ARBA00022475"/>
    </source>
</evidence>
<comment type="caution">
    <text evidence="16">The sequence shown here is derived from an EMBL/GenBank/DDBJ whole genome shotgun (WGS) entry which is preliminary data.</text>
</comment>
<keyword evidence="8 13" id="KW-0769">Symport</keyword>
<evidence type="ECO:0000313" key="16">
    <source>
        <dbReference type="EMBL" id="KZD24457.1"/>
    </source>
</evidence>
<keyword evidence="12 13" id="KW-0472">Membrane</keyword>
<comment type="similarity">
    <text evidence="2 13">Belongs to the HAK/KUP transporter (TC 2.A.72) family.</text>
</comment>
<dbReference type="PANTHER" id="PTHR30540">
    <property type="entry name" value="OSMOTIC STRESS POTASSIUM TRANSPORTER"/>
    <property type="match status" value="1"/>
</dbReference>
<keyword evidence="9 13" id="KW-0630">Potassium</keyword>
<evidence type="ECO:0000256" key="7">
    <source>
        <dbReference type="ARBA" id="ARBA00022692"/>
    </source>
</evidence>
<dbReference type="InterPro" id="IPR053952">
    <property type="entry name" value="K_trans_C"/>
</dbReference>
<feature type="transmembrane region" description="Helical" evidence="13">
    <location>
        <begin position="174"/>
        <end position="199"/>
    </location>
</feature>
<sequence>MTAIPAASPGRSGGLPLTATIGALGVVYGDIGTSPLYALKEAVKAAAHGGPLTSEATLGVVSLILWALILIISLKYALLILRADNRGEGGIVTLLALLHARDAKPGTWRVHLLIVGLVGAALLYGDGAITPAISVLSAIEGLKVDAPSLAPAVVPLTVIILIGLFLMQSKGTGFIGGIFGPVMLGWFAVLALLGIHGIVQSPGVLAAVSPLYAFEFLIHQDFHISFAILGAAFLAVTGGEAMYADMGHFGRMPIRLAWFAIALPALVLNYFGQAGLLIADPTAIDNPFYQLAPDWLHYPLVAFATVATVIASQAIISGVFSLTQQSIQLGFLPRMQIRHTTSHAMGQIYVPLVNWLLAAATLAAVLSFGTSDALAGAYGIAVSLLMAITTLLAALVALQWGYPPLLVVTVNGIFFIIDCIFFAANSTKLFEGGWFPLLLAGAVAFLMLTWRSGVKLVESARAKLRQPEEDLIETAVSRCHARLNGTAVFLASMPNGVPLALTQFVKHNHVLHERVILVTVLISEVPRVPDADRAEIIEVIEGITRVILHYGFMQYPTISDGLGLASEQGKLPGIDLAEITYYIGRETIIPSDKVAGMAVWRETVFAFLQRNAERSAAFFGVPTKQVVEFGTEIEI</sequence>
<evidence type="ECO:0000259" key="15">
    <source>
        <dbReference type="Pfam" id="PF22776"/>
    </source>
</evidence>
<keyword evidence="5" id="KW-0997">Cell inner membrane</keyword>
<feature type="transmembrane region" description="Helical" evidence="13">
    <location>
        <begin position="256"/>
        <end position="278"/>
    </location>
</feature>
<dbReference type="GO" id="GO:0015293">
    <property type="term" value="F:symporter activity"/>
    <property type="evidence" value="ECO:0007669"/>
    <property type="project" value="UniProtKB-UniRule"/>
</dbReference>
<dbReference type="InterPro" id="IPR023051">
    <property type="entry name" value="Kup"/>
</dbReference>
<keyword evidence="7 13" id="KW-0812">Transmembrane</keyword>
<dbReference type="OrthoDB" id="9805577at2"/>
<evidence type="ECO:0000256" key="5">
    <source>
        <dbReference type="ARBA" id="ARBA00022519"/>
    </source>
</evidence>
<keyword evidence="4 13" id="KW-1003">Cell membrane</keyword>
<feature type="domain" description="K+ potassium transporter C-terminal" evidence="15">
    <location>
        <begin position="484"/>
        <end position="635"/>
    </location>
</feature>
<evidence type="ECO:0000256" key="11">
    <source>
        <dbReference type="ARBA" id="ARBA00023065"/>
    </source>
</evidence>
<keyword evidence="10 13" id="KW-1133">Transmembrane helix</keyword>
<feature type="transmembrane region" description="Helical" evidence="13">
    <location>
        <begin position="222"/>
        <end position="244"/>
    </location>
</feature>
<evidence type="ECO:0000256" key="12">
    <source>
        <dbReference type="ARBA" id="ARBA00023136"/>
    </source>
</evidence>
<evidence type="ECO:0000256" key="6">
    <source>
        <dbReference type="ARBA" id="ARBA00022538"/>
    </source>
</evidence>
<evidence type="ECO:0000256" key="8">
    <source>
        <dbReference type="ARBA" id="ARBA00022847"/>
    </source>
</evidence>